<accession>A0ABR3W2C0</accession>
<name>A0ABR3W2C0_9PEZI</name>
<dbReference type="PANTHER" id="PTHR31668">
    <property type="entry name" value="GLUCOSE TRANSPORT TRANSCRIPTION REGULATOR RGT1-RELATED-RELATED"/>
    <property type="match status" value="1"/>
</dbReference>
<reference evidence="5 6" key="1">
    <citation type="journal article" date="2024" name="Commun. Biol.">
        <title>Comparative genomic analysis of thermophilic fungi reveals convergent evolutionary adaptations and gene losses.</title>
        <authorList>
            <person name="Steindorff A.S."/>
            <person name="Aguilar-Pontes M.V."/>
            <person name="Robinson A.J."/>
            <person name="Andreopoulos B."/>
            <person name="LaButti K."/>
            <person name="Kuo A."/>
            <person name="Mondo S."/>
            <person name="Riley R."/>
            <person name="Otillar R."/>
            <person name="Haridas S."/>
            <person name="Lipzen A."/>
            <person name="Grimwood J."/>
            <person name="Schmutz J."/>
            <person name="Clum A."/>
            <person name="Reid I.D."/>
            <person name="Moisan M.C."/>
            <person name="Butler G."/>
            <person name="Nguyen T.T.M."/>
            <person name="Dewar K."/>
            <person name="Conant G."/>
            <person name="Drula E."/>
            <person name="Henrissat B."/>
            <person name="Hansel C."/>
            <person name="Singer S."/>
            <person name="Hutchinson M.I."/>
            <person name="de Vries R.P."/>
            <person name="Natvig D.O."/>
            <person name="Powell A.J."/>
            <person name="Tsang A."/>
            <person name="Grigoriev I.V."/>
        </authorList>
    </citation>
    <scope>NUCLEOTIDE SEQUENCE [LARGE SCALE GENOMIC DNA]</scope>
    <source>
        <strain evidence="5 6">ATCC 24622</strain>
    </source>
</reference>
<dbReference type="PANTHER" id="PTHR31668:SF28">
    <property type="entry name" value="ZN(II)2CYS6 TRANSCRIPTION FACTOR (EUROFUNG)"/>
    <property type="match status" value="1"/>
</dbReference>
<feature type="compositionally biased region" description="Low complexity" evidence="3">
    <location>
        <begin position="78"/>
        <end position="104"/>
    </location>
</feature>
<comment type="caution">
    <text evidence="5">The sequence shown here is derived from an EMBL/GenBank/DDBJ whole genome shotgun (WGS) entry which is preliminary data.</text>
</comment>
<dbReference type="CDD" id="cd00067">
    <property type="entry name" value="GAL4"/>
    <property type="match status" value="1"/>
</dbReference>
<keyword evidence="2" id="KW-0539">Nucleus</keyword>
<evidence type="ECO:0000256" key="1">
    <source>
        <dbReference type="ARBA" id="ARBA00022723"/>
    </source>
</evidence>
<dbReference type="CDD" id="cd12148">
    <property type="entry name" value="fungal_TF_MHR"/>
    <property type="match status" value="1"/>
</dbReference>
<dbReference type="InterPro" id="IPR050797">
    <property type="entry name" value="Carb_Metab_Trans_Reg"/>
</dbReference>
<protein>
    <recommendedName>
        <fullName evidence="4">Zn(2)-C6 fungal-type domain-containing protein</fullName>
    </recommendedName>
</protein>
<dbReference type="SMART" id="SM00066">
    <property type="entry name" value="GAL4"/>
    <property type="match status" value="1"/>
</dbReference>
<evidence type="ECO:0000313" key="5">
    <source>
        <dbReference type="EMBL" id="KAL1851400.1"/>
    </source>
</evidence>
<dbReference type="InterPro" id="IPR007219">
    <property type="entry name" value="XnlR_reg_dom"/>
</dbReference>
<evidence type="ECO:0000256" key="3">
    <source>
        <dbReference type="SAM" id="MobiDB-lite"/>
    </source>
</evidence>
<feature type="domain" description="Zn(2)-C6 fungal-type" evidence="4">
    <location>
        <begin position="12"/>
        <end position="41"/>
    </location>
</feature>
<keyword evidence="1" id="KW-0479">Metal-binding</keyword>
<dbReference type="Pfam" id="PF00172">
    <property type="entry name" value="Zn_clus"/>
    <property type="match status" value="1"/>
</dbReference>
<feature type="compositionally biased region" description="Low complexity" evidence="3">
    <location>
        <begin position="577"/>
        <end position="591"/>
    </location>
</feature>
<dbReference type="Gene3D" id="4.10.240.10">
    <property type="entry name" value="Zn(2)-C6 fungal-type DNA-binding domain"/>
    <property type="match status" value="1"/>
</dbReference>
<feature type="compositionally biased region" description="Pro residues" evidence="3">
    <location>
        <begin position="117"/>
        <end position="127"/>
    </location>
</feature>
<gene>
    <name evidence="5" type="ORF">VTK73DRAFT_9429</name>
</gene>
<dbReference type="EMBL" id="JAZHXJ010000786">
    <property type="protein sequence ID" value="KAL1851400.1"/>
    <property type="molecule type" value="Genomic_DNA"/>
</dbReference>
<feature type="region of interest" description="Disordered" evidence="3">
    <location>
        <begin position="521"/>
        <end position="618"/>
    </location>
</feature>
<dbReference type="Pfam" id="PF04082">
    <property type="entry name" value="Fungal_trans"/>
    <property type="match status" value="1"/>
</dbReference>
<dbReference type="PROSITE" id="PS00463">
    <property type="entry name" value="ZN2_CY6_FUNGAL_1"/>
    <property type="match status" value="1"/>
</dbReference>
<evidence type="ECO:0000313" key="6">
    <source>
        <dbReference type="Proteomes" id="UP001586593"/>
    </source>
</evidence>
<dbReference type="SUPFAM" id="SSF57701">
    <property type="entry name" value="Zn2/Cys6 DNA-binding domain"/>
    <property type="match status" value="1"/>
</dbReference>
<dbReference type="PROSITE" id="PS50048">
    <property type="entry name" value="ZN2_CY6_FUNGAL_2"/>
    <property type="match status" value="1"/>
</dbReference>
<evidence type="ECO:0000256" key="2">
    <source>
        <dbReference type="ARBA" id="ARBA00023242"/>
    </source>
</evidence>
<organism evidence="5 6">
    <name type="scientific">Phialemonium thermophilum</name>
    <dbReference type="NCBI Taxonomy" id="223376"/>
    <lineage>
        <taxon>Eukaryota</taxon>
        <taxon>Fungi</taxon>
        <taxon>Dikarya</taxon>
        <taxon>Ascomycota</taxon>
        <taxon>Pezizomycotina</taxon>
        <taxon>Sordariomycetes</taxon>
        <taxon>Sordariomycetidae</taxon>
        <taxon>Cephalothecales</taxon>
        <taxon>Cephalothecaceae</taxon>
        <taxon>Phialemonium</taxon>
    </lineage>
</organism>
<dbReference type="InterPro" id="IPR036864">
    <property type="entry name" value="Zn2-C6_fun-type_DNA-bd_sf"/>
</dbReference>
<feature type="region of interest" description="Disordered" evidence="3">
    <location>
        <begin position="67"/>
        <end position="135"/>
    </location>
</feature>
<evidence type="ECO:0000259" key="4">
    <source>
        <dbReference type="PROSITE" id="PS50048"/>
    </source>
</evidence>
<keyword evidence="6" id="KW-1185">Reference proteome</keyword>
<dbReference type="InterPro" id="IPR001138">
    <property type="entry name" value="Zn2Cys6_DnaBD"/>
</dbReference>
<dbReference type="Proteomes" id="UP001586593">
    <property type="component" value="Unassembled WGS sequence"/>
</dbReference>
<sequence>MSTSGRRPSKRACDGCKVRKIKCSGVSPCPACVAASVSCTFARQPLARGPRTLRAKTVRQIAEAQRARLLSDAEDDAPSSSEGQPLAPASSSAGSTTAAAATAPERSPLDRAAASPAVPPLGSPPGRPSAQHRSTPTHSLVLRLCVYRLRLFPVWPIIAVEEIMASLHRDPDDLEAYALANAVGAATVAQLKLERSADHDAATAASMEAECQRARRLLYEREEEPVLHLDRLRQSFFLHVYHENQCPGGSRSLLYLREAITTAQIMGLHKQSSYASLPPREQHMRQRILWLLFITERGVAMLHKLPVVLKCNVRSLNLDEAEDEAQVLPAFKKLVGLFWMFDQSGAFDILQSSDDVQLVPPDGGGGGGFELLQRQLRDVSMESGKSTDVQAADLCVTRQWMQAALWRASMARGQTADASRQATSLSHPIQIAREFLETISRLPASAVEAHGAAMEYKIYEIARAVADAVANGILLPRTSASSDGPGDILHQLQRKLASCRGGNKTLLSLLRARIAEVQGGAAAATDARPVCETGPADREVFPRPQPQPQQVHGLSDTDETGPPHSRLRHAGQSMTRSWQSRSAQQAQQEQPALERTSFESQAARPMQQQQQQQQQGTIWDQGVPEDLALSTHDLFNQLQTFDGSFNDAESAGAMDLILANTGLWDSVGGWDFPTGGAQNGALY</sequence>
<proteinExistence type="predicted"/>